<dbReference type="GO" id="GO:0005737">
    <property type="term" value="C:cytoplasm"/>
    <property type="evidence" value="ECO:0007669"/>
    <property type="project" value="TreeGrafter"/>
</dbReference>
<feature type="domain" description="Dynamin-type G" evidence="2">
    <location>
        <begin position="49"/>
        <end position="183"/>
    </location>
</feature>
<dbReference type="InterPro" id="IPR022812">
    <property type="entry name" value="Dynamin"/>
</dbReference>
<dbReference type="Gene3D" id="3.40.50.300">
    <property type="entry name" value="P-loop containing nucleotide triphosphate hydrolases"/>
    <property type="match status" value="1"/>
</dbReference>
<dbReference type="PRINTS" id="PR00195">
    <property type="entry name" value="DYNAMIN"/>
</dbReference>
<dbReference type="Pfam" id="PF00350">
    <property type="entry name" value="Dynamin_N"/>
    <property type="match status" value="1"/>
</dbReference>
<evidence type="ECO:0000259" key="2">
    <source>
        <dbReference type="PROSITE" id="PS51718"/>
    </source>
</evidence>
<dbReference type="PROSITE" id="PS51718">
    <property type="entry name" value="G_DYNAMIN_2"/>
    <property type="match status" value="1"/>
</dbReference>
<dbReference type="InterPro" id="IPR001401">
    <property type="entry name" value="Dynamin_GTPase"/>
</dbReference>
<keyword evidence="4" id="KW-1185">Reference proteome</keyword>
<dbReference type="EMBL" id="BPLR01012842">
    <property type="protein sequence ID" value="GIY56980.1"/>
    <property type="molecule type" value="Genomic_DNA"/>
</dbReference>
<dbReference type="GO" id="GO:0005874">
    <property type="term" value="C:microtubule"/>
    <property type="evidence" value="ECO:0007669"/>
    <property type="project" value="TreeGrafter"/>
</dbReference>
<feature type="region of interest" description="Disordered" evidence="1">
    <location>
        <begin position="162"/>
        <end position="183"/>
    </location>
</feature>
<comment type="caution">
    <text evidence="3">The sequence shown here is derived from an EMBL/GenBank/DDBJ whole genome shotgun (WGS) entry which is preliminary data.</text>
</comment>
<dbReference type="GO" id="GO:0016559">
    <property type="term" value="P:peroxisome fission"/>
    <property type="evidence" value="ECO:0007669"/>
    <property type="project" value="TreeGrafter"/>
</dbReference>
<dbReference type="PANTHER" id="PTHR11566:SF21">
    <property type="entry name" value="DYNAMIN RELATED PROTEIN 1, ISOFORM A"/>
    <property type="match status" value="1"/>
</dbReference>
<evidence type="ECO:0000256" key="1">
    <source>
        <dbReference type="SAM" id="MobiDB-lite"/>
    </source>
</evidence>
<protein>
    <submittedName>
        <fullName evidence="3">Dynamin-1</fullName>
    </submittedName>
</protein>
<dbReference type="GO" id="GO:0005525">
    <property type="term" value="F:GTP binding"/>
    <property type="evidence" value="ECO:0007669"/>
    <property type="project" value="InterPro"/>
</dbReference>
<dbReference type="PANTHER" id="PTHR11566">
    <property type="entry name" value="DYNAMIN"/>
    <property type="match status" value="1"/>
</dbReference>
<evidence type="ECO:0000313" key="3">
    <source>
        <dbReference type="EMBL" id="GIY56980.1"/>
    </source>
</evidence>
<evidence type="ECO:0000313" key="4">
    <source>
        <dbReference type="Proteomes" id="UP001054945"/>
    </source>
</evidence>
<dbReference type="SUPFAM" id="SSF52540">
    <property type="entry name" value="P-loop containing nucleoside triphosphate hydrolases"/>
    <property type="match status" value="1"/>
</dbReference>
<reference evidence="3 4" key="1">
    <citation type="submission" date="2021-06" db="EMBL/GenBank/DDBJ databases">
        <title>Caerostris extrusa draft genome.</title>
        <authorList>
            <person name="Kono N."/>
            <person name="Arakawa K."/>
        </authorList>
    </citation>
    <scope>NUCLEOTIDE SEQUENCE [LARGE SCALE GENOMIC DNA]</scope>
</reference>
<sequence>MRSTDVHQKIFQILQIVYGRQGEPEHERDLIDMMNELQSKLVANGYSLDIPLPQIVVVGSQSAGKSSVLENIVGREFLPRGCGVVTRRPTLIQLYPTQGEEFAIFGHKENEKFTDFKAVKEEIAAQMPARLNFSSVPIELKIFSQKSDHTNVPPNVTLLKLTLGGPSRAGPSGGGWTTRKQHP</sequence>
<dbReference type="InterPro" id="IPR027417">
    <property type="entry name" value="P-loop_NTPase"/>
</dbReference>
<dbReference type="InterPro" id="IPR030381">
    <property type="entry name" value="G_DYNAMIN_dom"/>
</dbReference>
<dbReference type="GO" id="GO:0003924">
    <property type="term" value="F:GTPase activity"/>
    <property type="evidence" value="ECO:0007669"/>
    <property type="project" value="InterPro"/>
</dbReference>
<name>A0AAV4UGM8_CAEEX</name>
<dbReference type="GO" id="GO:0016020">
    <property type="term" value="C:membrane"/>
    <property type="evidence" value="ECO:0007669"/>
    <property type="project" value="TreeGrafter"/>
</dbReference>
<dbReference type="Proteomes" id="UP001054945">
    <property type="component" value="Unassembled WGS sequence"/>
</dbReference>
<dbReference type="AlphaFoldDB" id="A0AAV4UGM8"/>
<proteinExistence type="predicted"/>
<dbReference type="InterPro" id="IPR045063">
    <property type="entry name" value="Dynamin_N"/>
</dbReference>
<accession>A0AAV4UGM8</accession>
<gene>
    <name evidence="3" type="primary">Dnm1</name>
    <name evidence="3" type="ORF">CEXT_283011</name>
</gene>
<dbReference type="GO" id="GO:0008017">
    <property type="term" value="F:microtubule binding"/>
    <property type="evidence" value="ECO:0007669"/>
    <property type="project" value="TreeGrafter"/>
</dbReference>
<dbReference type="GO" id="GO:0006897">
    <property type="term" value="P:endocytosis"/>
    <property type="evidence" value="ECO:0007669"/>
    <property type="project" value="TreeGrafter"/>
</dbReference>
<dbReference type="GO" id="GO:0000266">
    <property type="term" value="P:mitochondrial fission"/>
    <property type="evidence" value="ECO:0007669"/>
    <property type="project" value="TreeGrafter"/>
</dbReference>
<dbReference type="GO" id="GO:0048312">
    <property type="term" value="P:intracellular distribution of mitochondria"/>
    <property type="evidence" value="ECO:0007669"/>
    <property type="project" value="TreeGrafter"/>
</dbReference>
<dbReference type="SMART" id="SM00053">
    <property type="entry name" value="DYNc"/>
    <property type="match status" value="1"/>
</dbReference>
<organism evidence="3 4">
    <name type="scientific">Caerostris extrusa</name>
    <name type="common">Bark spider</name>
    <name type="synonym">Caerostris bankana</name>
    <dbReference type="NCBI Taxonomy" id="172846"/>
    <lineage>
        <taxon>Eukaryota</taxon>
        <taxon>Metazoa</taxon>
        <taxon>Ecdysozoa</taxon>
        <taxon>Arthropoda</taxon>
        <taxon>Chelicerata</taxon>
        <taxon>Arachnida</taxon>
        <taxon>Araneae</taxon>
        <taxon>Araneomorphae</taxon>
        <taxon>Entelegynae</taxon>
        <taxon>Araneoidea</taxon>
        <taxon>Araneidae</taxon>
        <taxon>Caerostris</taxon>
    </lineage>
</organism>